<protein>
    <recommendedName>
        <fullName evidence="4">EcsC protein family protein</fullName>
    </recommendedName>
</protein>
<evidence type="ECO:0000256" key="1">
    <source>
        <dbReference type="SAM" id="MobiDB-lite"/>
    </source>
</evidence>
<feature type="compositionally biased region" description="Pro residues" evidence="1">
    <location>
        <begin position="207"/>
        <end position="236"/>
    </location>
</feature>
<feature type="compositionally biased region" description="Pro residues" evidence="1">
    <location>
        <begin position="61"/>
        <end position="74"/>
    </location>
</feature>
<evidence type="ECO:0008006" key="4">
    <source>
        <dbReference type="Google" id="ProtNLM"/>
    </source>
</evidence>
<dbReference type="RefSeq" id="WP_232521417.1">
    <property type="nucleotide sequence ID" value="NZ_BOPI01000020.1"/>
</dbReference>
<dbReference type="EMBL" id="FNYV01000007">
    <property type="protein sequence ID" value="SEJ72877.1"/>
    <property type="molecule type" value="Genomic_DNA"/>
</dbReference>
<reference evidence="3" key="1">
    <citation type="submission" date="2016-10" db="EMBL/GenBank/DDBJ databases">
        <authorList>
            <person name="Varghese N."/>
            <person name="Submissions S."/>
        </authorList>
    </citation>
    <scope>NUCLEOTIDE SEQUENCE [LARGE SCALE GENOMIC DNA]</scope>
    <source>
        <strain evidence="3">CGMCC 4.7038</strain>
    </source>
</reference>
<evidence type="ECO:0000313" key="2">
    <source>
        <dbReference type="EMBL" id="SEJ72877.1"/>
    </source>
</evidence>
<accession>A0A1H7B9E1</accession>
<name>A0A1H7B9E1_9ACTN</name>
<gene>
    <name evidence="2" type="ORF">SAMN05443287_10721</name>
</gene>
<sequence length="469" mass="47391">MQEQPSSEPTRREPAEGARRRSPKATFTPPPTPAPPALEEQDDTAGPRTRRAKAAPNVIFQPPPAAEQPLPRQPRPGAAVPPATPTPPFAVASPTGDATGAVPSTVVPRRGGDGRPDAPGTGTDGSDAAADPVPATRRKVVAKKVTTPRKATRKTAPTAAATAESTAADIAPATATPKKAAPAKAAKKVTKKAAPAVASEVSAHPAPTVPAPPAIGTPPTAPPAIAAPPIAPPTAPDPVTGDGGADASGRTPESELRMLVARVLDHPGFAPELLALTAVEALGPGAAQWARRLRQAYPEADSAGLARLASRRFVRQAGIGGATAALAGVFAPAVELTAVLWSQANLVLHLAAAYDRDPAHPDRAAELLVLTQVHPDRASAVAALAAARAADGPGEQPGPRVAEAAWRLAAPLAAQAGGWLALRLVSRLLPGAAALTAAAGDTMAAQRLAARAIALYRQSQSNHSLGSRL</sequence>
<organism evidence="2 3">
    <name type="scientific">Micromonospora phaseoli</name>
    <dbReference type="NCBI Taxonomy" id="1144548"/>
    <lineage>
        <taxon>Bacteria</taxon>
        <taxon>Bacillati</taxon>
        <taxon>Actinomycetota</taxon>
        <taxon>Actinomycetes</taxon>
        <taxon>Micromonosporales</taxon>
        <taxon>Micromonosporaceae</taxon>
        <taxon>Micromonospora</taxon>
    </lineage>
</organism>
<keyword evidence="3" id="KW-1185">Reference proteome</keyword>
<feature type="compositionally biased region" description="Low complexity" evidence="1">
    <location>
        <begin position="154"/>
        <end position="184"/>
    </location>
</feature>
<dbReference type="STRING" id="1144548.SAMN05443287_10721"/>
<dbReference type="Proteomes" id="UP000198707">
    <property type="component" value="Unassembled WGS sequence"/>
</dbReference>
<feature type="compositionally biased region" description="Basic and acidic residues" evidence="1">
    <location>
        <begin position="9"/>
        <end position="19"/>
    </location>
</feature>
<proteinExistence type="predicted"/>
<evidence type="ECO:0000313" key="3">
    <source>
        <dbReference type="Proteomes" id="UP000198707"/>
    </source>
</evidence>
<feature type="compositionally biased region" description="Basic residues" evidence="1">
    <location>
        <begin position="136"/>
        <end position="153"/>
    </location>
</feature>
<dbReference type="AlphaFoldDB" id="A0A1H7B9E1"/>
<feature type="region of interest" description="Disordered" evidence="1">
    <location>
        <begin position="1"/>
        <end position="187"/>
    </location>
</feature>
<feature type="region of interest" description="Disordered" evidence="1">
    <location>
        <begin position="199"/>
        <end position="252"/>
    </location>
</feature>